<gene>
    <name evidence="13" type="ORF">V3H18_09450</name>
</gene>
<dbReference type="Pfam" id="PF00205">
    <property type="entry name" value="TPP_enzyme_M"/>
    <property type="match status" value="1"/>
</dbReference>
<evidence type="ECO:0000256" key="7">
    <source>
        <dbReference type="ARBA" id="ARBA00023052"/>
    </source>
</evidence>
<reference evidence="13 14" key="1">
    <citation type="submission" date="2024-02" db="EMBL/GenBank/DDBJ databases">
        <authorList>
            <person name="Grouzdev D."/>
        </authorList>
    </citation>
    <scope>NUCLEOTIDE SEQUENCE [LARGE SCALE GENOMIC DNA]</scope>
    <source>
        <strain evidence="13 14">9N</strain>
    </source>
</reference>
<dbReference type="EMBL" id="JAZHYN010000023">
    <property type="protein sequence ID" value="MEF3366757.1"/>
    <property type="molecule type" value="Genomic_DNA"/>
</dbReference>
<dbReference type="PANTHER" id="PTHR43452">
    <property type="entry name" value="PYRUVATE DECARBOXYLASE"/>
    <property type="match status" value="1"/>
</dbReference>
<protein>
    <submittedName>
        <fullName evidence="13">Thiamine pyrophosphate-binding protein</fullName>
    </submittedName>
</protein>
<organism evidence="13 14">
    <name type="scientific">Methylocystis borbori</name>
    <dbReference type="NCBI Taxonomy" id="3118750"/>
    <lineage>
        <taxon>Bacteria</taxon>
        <taxon>Pseudomonadati</taxon>
        <taxon>Pseudomonadota</taxon>
        <taxon>Alphaproteobacteria</taxon>
        <taxon>Hyphomicrobiales</taxon>
        <taxon>Methylocystaceae</taxon>
        <taxon>Methylocystis</taxon>
    </lineage>
</organism>
<dbReference type="PIRSF" id="PIRSF036565">
    <property type="entry name" value="Pyruvt_ip_decrb"/>
    <property type="match status" value="1"/>
</dbReference>
<dbReference type="CDD" id="cd02005">
    <property type="entry name" value="TPP_PDC_IPDC"/>
    <property type="match status" value="1"/>
</dbReference>
<dbReference type="Proteomes" id="UP001350748">
    <property type="component" value="Unassembled WGS sequence"/>
</dbReference>
<sequence>MRETIGSYLVRRIEEEGIGHVFGVPGDYCLTFFSLLENSPVQIINTCDEQGAGFAADAYARLRGLAVCVVTYCVGGLKVANAIAQAYAERSPIVVISGAPGVAERRRNSLLHHRVKDFDTQLKVFRELTVGAAALDDPLTAADEIERMFALAKRHSRPVYLELPRDMASAEIGPTQARSLPPESSDEEALAAALSEAVERICASKHPVILAGEELHRFRLQPQLARLADRTGIPVAATILGKSAFPESHPGYLGLYEGAIGREEVRDYVEKSDCVMLLGAMMTDFNLGLYTANIDRRDAIYAAKDRVSIGLHAYDDVRMEDFISALSEHGWQRRDVAPYEHPQHPGPFAPSDRELTVEALFRQINAFIEKDMIVIADPGDALFGASDLFISDGAHFLAPAYYASLGFAVPAALGVKTAAPTLRPLVLVGDGAFQMTGMELATAARFGMNPIVIVLDNDGYGTERPMLDGRFNDVHRWNYSELPRVLGGGLGMTAATEREMADALIKARNHESGWSLIQVALARDDQSPALKRLTAKLGDRVRSAQRSPSPDAQ</sequence>
<proteinExistence type="inferred from homology"/>
<dbReference type="SUPFAM" id="SSF52518">
    <property type="entry name" value="Thiamin diphosphate-binding fold (THDP-binding)"/>
    <property type="match status" value="2"/>
</dbReference>
<accession>A0ABU7XI93</accession>
<dbReference type="SUPFAM" id="SSF52467">
    <property type="entry name" value="DHS-like NAD/FAD-binding domain"/>
    <property type="match status" value="1"/>
</dbReference>
<evidence type="ECO:0000259" key="12">
    <source>
        <dbReference type="Pfam" id="PF02776"/>
    </source>
</evidence>
<feature type="domain" description="Thiamine pyrophosphate enzyme TPP-binding" evidence="11">
    <location>
        <begin position="392"/>
        <end position="519"/>
    </location>
</feature>
<dbReference type="Gene3D" id="3.40.50.970">
    <property type="match status" value="2"/>
</dbReference>
<evidence type="ECO:0000256" key="2">
    <source>
        <dbReference type="ARBA" id="ARBA00001964"/>
    </source>
</evidence>
<comment type="similarity">
    <text evidence="3 9">Belongs to the TPP enzyme family.</text>
</comment>
<dbReference type="Pfam" id="PF02776">
    <property type="entry name" value="TPP_enzyme_N"/>
    <property type="match status" value="1"/>
</dbReference>
<dbReference type="Gene3D" id="3.40.50.1220">
    <property type="entry name" value="TPP-binding domain"/>
    <property type="match status" value="1"/>
</dbReference>
<keyword evidence="5" id="KW-0210">Decarboxylase</keyword>
<dbReference type="InterPro" id="IPR047214">
    <property type="entry name" value="TPP_PDC_IPDC"/>
</dbReference>
<evidence type="ECO:0000259" key="11">
    <source>
        <dbReference type="Pfam" id="PF02775"/>
    </source>
</evidence>
<dbReference type="PROSITE" id="PS00187">
    <property type="entry name" value="TPP_ENZYMES"/>
    <property type="match status" value="1"/>
</dbReference>
<feature type="domain" description="Thiamine pyrophosphate enzyme N-terminal TPP-binding" evidence="12">
    <location>
        <begin position="4"/>
        <end position="110"/>
    </location>
</feature>
<dbReference type="InterPro" id="IPR000399">
    <property type="entry name" value="TPP-bd_CS"/>
</dbReference>
<evidence type="ECO:0000256" key="3">
    <source>
        <dbReference type="ARBA" id="ARBA00007812"/>
    </source>
</evidence>
<comment type="caution">
    <text evidence="13">The sequence shown here is derived from an EMBL/GenBank/DDBJ whole genome shotgun (WGS) entry which is preliminary data.</text>
</comment>
<evidence type="ECO:0000256" key="1">
    <source>
        <dbReference type="ARBA" id="ARBA00001920"/>
    </source>
</evidence>
<dbReference type="InterPro" id="IPR011766">
    <property type="entry name" value="TPP_enzyme_TPP-bd"/>
</dbReference>
<dbReference type="InterPro" id="IPR047213">
    <property type="entry name" value="TPP_PYR_PDC_IPDC-like"/>
</dbReference>
<keyword evidence="7 9" id="KW-0786">Thiamine pyrophosphate</keyword>
<dbReference type="InterPro" id="IPR029061">
    <property type="entry name" value="THDP-binding"/>
</dbReference>
<comment type="cofactor">
    <cofactor evidence="1">
        <name>a metal cation</name>
        <dbReference type="ChEBI" id="CHEBI:25213"/>
    </cofactor>
</comment>
<evidence type="ECO:0000313" key="14">
    <source>
        <dbReference type="Proteomes" id="UP001350748"/>
    </source>
</evidence>
<dbReference type="CDD" id="cd07038">
    <property type="entry name" value="TPP_PYR_PDC_IPDC_like"/>
    <property type="match status" value="1"/>
</dbReference>
<dbReference type="Pfam" id="PF02775">
    <property type="entry name" value="TPP_enzyme_C"/>
    <property type="match status" value="1"/>
</dbReference>
<name>A0ABU7XI93_9HYPH</name>
<evidence type="ECO:0000256" key="8">
    <source>
        <dbReference type="ARBA" id="ARBA00023239"/>
    </source>
</evidence>
<keyword evidence="4" id="KW-0479">Metal-binding</keyword>
<keyword evidence="14" id="KW-1185">Reference proteome</keyword>
<dbReference type="InterPro" id="IPR012110">
    <property type="entry name" value="PDC/IPDC-like"/>
</dbReference>
<evidence type="ECO:0000313" key="13">
    <source>
        <dbReference type="EMBL" id="MEF3366757.1"/>
    </source>
</evidence>
<dbReference type="RefSeq" id="WP_332081777.1">
    <property type="nucleotide sequence ID" value="NZ_JAZHYN010000023.1"/>
</dbReference>
<dbReference type="PANTHER" id="PTHR43452:SF30">
    <property type="entry name" value="PYRUVATE DECARBOXYLASE ISOZYME 1-RELATED"/>
    <property type="match status" value="1"/>
</dbReference>
<keyword evidence="8" id="KW-0456">Lyase</keyword>
<evidence type="ECO:0000259" key="10">
    <source>
        <dbReference type="Pfam" id="PF00205"/>
    </source>
</evidence>
<evidence type="ECO:0000256" key="6">
    <source>
        <dbReference type="ARBA" id="ARBA00022842"/>
    </source>
</evidence>
<comment type="cofactor">
    <cofactor evidence="2">
        <name>thiamine diphosphate</name>
        <dbReference type="ChEBI" id="CHEBI:58937"/>
    </cofactor>
</comment>
<evidence type="ECO:0000256" key="5">
    <source>
        <dbReference type="ARBA" id="ARBA00022793"/>
    </source>
</evidence>
<evidence type="ECO:0000256" key="4">
    <source>
        <dbReference type="ARBA" id="ARBA00022723"/>
    </source>
</evidence>
<keyword evidence="6" id="KW-0460">Magnesium</keyword>
<dbReference type="InterPro" id="IPR012000">
    <property type="entry name" value="Thiamin_PyroP_enz_cen_dom"/>
</dbReference>
<evidence type="ECO:0000256" key="9">
    <source>
        <dbReference type="RuleBase" id="RU362132"/>
    </source>
</evidence>
<dbReference type="InterPro" id="IPR012001">
    <property type="entry name" value="Thiamin_PyroP_enz_TPP-bd_dom"/>
</dbReference>
<dbReference type="InterPro" id="IPR029035">
    <property type="entry name" value="DHS-like_NAD/FAD-binding_dom"/>
</dbReference>
<feature type="domain" description="Thiamine pyrophosphate enzyme central" evidence="10">
    <location>
        <begin position="195"/>
        <end position="313"/>
    </location>
</feature>